<keyword evidence="2" id="KW-1185">Reference proteome</keyword>
<gene>
    <name evidence="1" type="ORF">O6H91_22G015700</name>
</gene>
<dbReference type="Proteomes" id="UP001162992">
    <property type="component" value="Chromosome 22"/>
</dbReference>
<accession>A0ACC2AD97</accession>
<sequence>MVRMELATIRKHVQCRRRLDTLGSIILLLTSLISEIVSSSSAQGLASTPPRGWNSYDSFSWIISESEFLDNAEFVANTLKPFGYEYVVVDFLWYRKRDPKASIWSPGFDLTDEWGRPVPDPVRWPSTAGGKGFGPIADKVHAMGLKFGLHVMRGISTSAIAKNTPILGAKGSPDGSGERLWRAQDIALRDRPCFWMPSCFVSVNTSSEGGKAFIESLYQQYASWKVDFIKHDCVFGAEDMSLDEIEAVSQAIVNTGRPIVYSLSPGVRATTAMGFDVHKLSHMYRVTSDDWDFWNDVQSHFDVARDFAAVGLVGASGLQEGRSWPDLDMLPLGWLTDPGAPYGPYRRCRLSSDEQKLQVTLWAISKSPLMYGGDLRNIDKATLDLITNPVMLDMNANSFGNREVHSGPAPDNEAPPVLRLVGCNETINTRWAVHQKFLGSNNEQLCWTVPDVSFSSGTRTRELNGCFEGPLSRDPCTEFLRNAKKVNVPYLHPDQARSSTKEFETLCGNYWKQWPTTYEIANKEHFVSSSKLIGETWRVTSTGQLIGTKHGLCASIQVQVNVSRIWIARGLSGNVYVAFFNLGLKPSSIAISLDSLVKDQASYSPRKQPGNIILKSGLQCVGLDVWSNKQLGILNGVLSALVPPHGAALFSLTCNYTITDI</sequence>
<proteinExistence type="predicted"/>
<protein>
    <submittedName>
        <fullName evidence="1">Uncharacterized protein</fullName>
    </submittedName>
</protein>
<evidence type="ECO:0000313" key="2">
    <source>
        <dbReference type="Proteomes" id="UP001162992"/>
    </source>
</evidence>
<organism evidence="1 2">
    <name type="scientific">Diphasiastrum complanatum</name>
    <name type="common">Issler's clubmoss</name>
    <name type="synonym">Lycopodium complanatum</name>
    <dbReference type="NCBI Taxonomy" id="34168"/>
    <lineage>
        <taxon>Eukaryota</taxon>
        <taxon>Viridiplantae</taxon>
        <taxon>Streptophyta</taxon>
        <taxon>Embryophyta</taxon>
        <taxon>Tracheophyta</taxon>
        <taxon>Lycopodiopsida</taxon>
        <taxon>Lycopodiales</taxon>
        <taxon>Lycopodiaceae</taxon>
        <taxon>Lycopodioideae</taxon>
        <taxon>Diphasiastrum</taxon>
    </lineage>
</organism>
<reference evidence="2" key="1">
    <citation type="journal article" date="2024" name="Proc. Natl. Acad. Sci. U.S.A.">
        <title>Extraordinary preservation of gene collinearity over three hundred million years revealed in homosporous lycophytes.</title>
        <authorList>
            <person name="Li C."/>
            <person name="Wickell D."/>
            <person name="Kuo L.Y."/>
            <person name="Chen X."/>
            <person name="Nie B."/>
            <person name="Liao X."/>
            <person name="Peng D."/>
            <person name="Ji J."/>
            <person name="Jenkins J."/>
            <person name="Williams M."/>
            <person name="Shu S."/>
            <person name="Plott C."/>
            <person name="Barry K."/>
            <person name="Rajasekar S."/>
            <person name="Grimwood J."/>
            <person name="Han X."/>
            <person name="Sun S."/>
            <person name="Hou Z."/>
            <person name="He W."/>
            <person name="Dai G."/>
            <person name="Sun C."/>
            <person name="Schmutz J."/>
            <person name="Leebens-Mack J.H."/>
            <person name="Li F.W."/>
            <person name="Wang L."/>
        </authorList>
    </citation>
    <scope>NUCLEOTIDE SEQUENCE [LARGE SCALE GENOMIC DNA]</scope>
    <source>
        <strain evidence="2">cv. PW_Plant_1</strain>
    </source>
</reference>
<name>A0ACC2AD97_DIPCM</name>
<comment type="caution">
    <text evidence="1">The sequence shown here is derived from an EMBL/GenBank/DDBJ whole genome shotgun (WGS) entry which is preliminary data.</text>
</comment>
<evidence type="ECO:0000313" key="1">
    <source>
        <dbReference type="EMBL" id="KAJ7515497.1"/>
    </source>
</evidence>
<dbReference type="EMBL" id="CM055113">
    <property type="protein sequence ID" value="KAJ7515497.1"/>
    <property type="molecule type" value="Genomic_DNA"/>
</dbReference>